<accession>A0A9D4Z2W9</accession>
<dbReference type="Proteomes" id="UP000886520">
    <property type="component" value="Chromosome 25"/>
</dbReference>
<dbReference type="EMBL" id="JABFUD020000025">
    <property type="protein sequence ID" value="KAI5059004.1"/>
    <property type="molecule type" value="Genomic_DNA"/>
</dbReference>
<dbReference type="AlphaFoldDB" id="A0A9D4Z2W9"/>
<comment type="caution">
    <text evidence="1">The sequence shown here is derived from an EMBL/GenBank/DDBJ whole genome shotgun (WGS) entry which is preliminary data.</text>
</comment>
<evidence type="ECO:0000313" key="1">
    <source>
        <dbReference type="EMBL" id="KAI5059004.1"/>
    </source>
</evidence>
<organism evidence="1 2">
    <name type="scientific">Adiantum capillus-veneris</name>
    <name type="common">Maidenhair fern</name>
    <dbReference type="NCBI Taxonomy" id="13818"/>
    <lineage>
        <taxon>Eukaryota</taxon>
        <taxon>Viridiplantae</taxon>
        <taxon>Streptophyta</taxon>
        <taxon>Embryophyta</taxon>
        <taxon>Tracheophyta</taxon>
        <taxon>Polypodiopsida</taxon>
        <taxon>Polypodiidae</taxon>
        <taxon>Polypodiales</taxon>
        <taxon>Pteridineae</taxon>
        <taxon>Pteridaceae</taxon>
        <taxon>Vittarioideae</taxon>
        <taxon>Adiantum</taxon>
    </lineage>
</organism>
<reference evidence="1" key="1">
    <citation type="submission" date="2021-01" db="EMBL/GenBank/DDBJ databases">
        <title>Adiantum capillus-veneris genome.</title>
        <authorList>
            <person name="Fang Y."/>
            <person name="Liao Q."/>
        </authorList>
    </citation>
    <scope>NUCLEOTIDE SEQUENCE</scope>
    <source>
        <strain evidence="1">H3</strain>
        <tissue evidence="1">Leaf</tissue>
    </source>
</reference>
<evidence type="ECO:0000313" key="2">
    <source>
        <dbReference type="Proteomes" id="UP000886520"/>
    </source>
</evidence>
<name>A0A9D4Z2W9_ADICA</name>
<protein>
    <submittedName>
        <fullName evidence="1">Uncharacterized protein</fullName>
    </submittedName>
</protein>
<keyword evidence="2" id="KW-1185">Reference proteome</keyword>
<proteinExistence type="predicted"/>
<sequence length="132" mass="14491">MSSLHKLVKQKTRALDVSFGSGLAALFWSSQFFSASGLVSDRLVHFKSPEWIPAYLLPPLSSTSSSHLDTLLSQKSFCCSSAPIGGDGVRTSQKNRVRPGRRDLALQLNHATADFSCQHLRRNWAMENGMPG</sequence>
<gene>
    <name evidence="1" type="ORF">GOP47_0025323</name>
</gene>